<sequence length="131" mass="14595">MNPTPDIELADRQLFDTFPNISHLIKPSPHSDEPPAPAPEVAGRGFIVVERLSDGSLHAFAVASPLDCLQGHQPLADIDREWLTCYLLRQARQASTTSKRAHRRGDLDQAHQLATLARQLWRCAVTLRNTP</sequence>
<protein>
    <submittedName>
        <fullName evidence="1">Uncharacterized protein</fullName>
    </submittedName>
</protein>
<reference evidence="1 2" key="1">
    <citation type="journal article" date="2013" name="PLoS ONE">
        <title>Cultivation and Complete Genome Sequencing of Gloeobacter kilaueensis sp. nov., from a Lava Cave in Kilauea Caldera, Hawai'i.</title>
        <authorList>
            <person name="Saw J.H."/>
            <person name="Schatz M."/>
            <person name="Brown M.V."/>
            <person name="Kunkel D.D."/>
            <person name="Foster J.S."/>
            <person name="Shick H."/>
            <person name="Christensen S."/>
            <person name="Hou S."/>
            <person name="Wan X."/>
            <person name="Donachie S.P."/>
        </authorList>
    </citation>
    <scope>NUCLEOTIDE SEQUENCE [LARGE SCALE GENOMIC DNA]</scope>
    <source>
        <strain evidence="2">JS</strain>
    </source>
</reference>
<keyword evidence="2" id="KW-1185">Reference proteome</keyword>
<accession>U5QCR0</accession>
<dbReference type="RefSeq" id="WP_023171654.1">
    <property type="nucleotide sequence ID" value="NC_022600.1"/>
</dbReference>
<organism evidence="1 2">
    <name type="scientific">Gloeobacter kilaueensis (strain ATCC BAA-2537 / CCAP 1431/1 / ULC 316 / JS1)</name>
    <dbReference type="NCBI Taxonomy" id="1183438"/>
    <lineage>
        <taxon>Bacteria</taxon>
        <taxon>Bacillati</taxon>
        <taxon>Cyanobacteriota</taxon>
        <taxon>Cyanophyceae</taxon>
        <taxon>Gloeobacterales</taxon>
        <taxon>Gloeobacteraceae</taxon>
        <taxon>Gloeobacter</taxon>
    </lineage>
</organism>
<dbReference type="KEGG" id="glj:GKIL_0386"/>
<proteinExistence type="predicted"/>
<gene>
    <name evidence="1" type="ORF">GKIL_0386</name>
</gene>
<dbReference type="STRING" id="1183438.GKIL_0386"/>
<dbReference type="EMBL" id="CP003587">
    <property type="protein sequence ID" value="AGY56633.1"/>
    <property type="molecule type" value="Genomic_DNA"/>
</dbReference>
<name>U5QCR0_GLOK1</name>
<dbReference type="HOGENOM" id="CLU_1924582_0_0_3"/>
<evidence type="ECO:0000313" key="1">
    <source>
        <dbReference type="EMBL" id="AGY56633.1"/>
    </source>
</evidence>
<dbReference type="AlphaFoldDB" id="U5QCR0"/>
<evidence type="ECO:0000313" key="2">
    <source>
        <dbReference type="Proteomes" id="UP000017396"/>
    </source>
</evidence>
<dbReference type="Proteomes" id="UP000017396">
    <property type="component" value="Chromosome"/>
</dbReference>